<dbReference type="EnsemblMetazoa" id="AALFPA23_003629.R4104">
    <property type="protein sequence ID" value="AALFPA23_003629.P4104"/>
    <property type="gene ID" value="AALFPA23_003629"/>
</dbReference>
<dbReference type="GeneID" id="109421544"/>
<dbReference type="RefSeq" id="XP_062705666.1">
    <property type="nucleotide sequence ID" value="XM_062849682.1"/>
</dbReference>
<dbReference type="PANTHER" id="PTHR33236:SF4">
    <property type="entry name" value="CUB DOMAIN-CONTAINING PROTEIN"/>
    <property type="match status" value="1"/>
</dbReference>
<dbReference type="PANTHER" id="PTHR33236">
    <property type="entry name" value="INTRAFLAGELLAR TRANSPORT PROTEIN 122 FAMILY PROTEIN-RELATED"/>
    <property type="match status" value="1"/>
</dbReference>
<feature type="domain" description="CUB" evidence="4">
    <location>
        <begin position="209"/>
        <end position="288"/>
    </location>
</feature>
<keyword evidence="1 2" id="KW-1015">Disulfide bond</keyword>
<feature type="compositionally biased region" description="Acidic residues" evidence="3">
    <location>
        <begin position="492"/>
        <end position="516"/>
    </location>
</feature>
<dbReference type="InterPro" id="IPR000859">
    <property type="entry name" value="CUB_dom"/>
</dbReference>
<dbReference type="PROSITE" id="PS01180">
    <property type="entry name" value="CUB"/>
    <property type="match status" value="1"/>
</dbReference>
<dbReference type="RefSeq" id="XP_062705667.1">
    <property type="nucleotide sequence ID" value="XM_062849683.1"/>
</dbReference>
<evidence type="ECO:0000256" key="2">
    <source>
        <dbReference type="PROSITE-ProRule" id="PRU00059"/>
    </source>
</evidence>
<evidence type="ECO:0000259" key="4">
    <source>
        <dbReference type="PROSITE" id="PS01180"/>
    </source>
</evidence>
<evidence type="ECO:0000256" key="3">
    <source>
        <dbReference type="SAM" id="MobiDB-lite"/>
    </source>
</evidence>
<evidence type="ECO:0000313" key="5">
    <source>
        <dbReference type="EnsemblMetazoa" id="AALFPA23_003629.P4104"/>
    </source>
</evidence>
<keyword evidence="6" id="KW-1185">Reference proteome</keyword>
<reference evidence="6" key="1">
    <citation type="journal article" date="2015" name="Proc. Natl. Acad. Sci. U.S.A.">
        <title>Genome sequence of the Asian Tiger mosquito, Aedes albopictus, reveals insights into its biology, genetics, and evolution.</title>
        <authorList>
            <person name="Chen X.G."/>
            <person name="Jiang X."/>
            <person name="Gu J."/>
            <person name="Xu M."/>
            <person name="Wu Y."/>
            <person name="Deng Y."/>
            <person name="Zhang C."/>
            <person name="Bonizzoni M."/>
            <person name="Dermauw W."/>
            <person name="Vontas J."/>
            <person name="Armbruster P."/>
            <person name="Huang X."/>
            <person name="Yang Y."/>
            <person name="Zhang H."/>
            <person name="He W."/>
            <person name="Peng H."/>
            <person name="Liu Y."/>
            <person name="Wu K."/>
            <person name="Chen J."/>
            <person name="Lirakis M."/>
            <person name="Topalis P."/>
            <person name="Van Leeuwen T."/>
            <person name="Hall A.B."/>
            <person name="Jiang X."/>
            <person name="Thorpe C."/>
            <person name="Mueller R.L."/>
            <person name="Sun C."/>
            <person name="Waterhouse R.M."/>
            <person name="Yan G."/>
            <person name="Tu Z.J."/>
            <person name="Fang X."/>
            <person name="James A.A."/>
        </authorList>
    </citation>
    <scope>NUCLEOTIDE SEQUENCE [LARGE SCALE GENOMIC DNA]</scope>
    <source>
        <strain evidence="6">Foshan</strain>
    </source>
</reference>
<feature type="disulfide bond" evidence="2">
    <location>
        <begin position="209"/>
        <end position="236"/>
    </location>
</feature>
<feature type="compositionally biased region" description="Gly residues" evidence="3">
    <location>
        <begin position="400"/>
        <end position="436"/>
    </location>
</feature>
<feature type="region of interest" description="Disordered" evidence="3">
    <location>
        <begin position="488"/>
        <end position="522"/>
    </location>
</feature>
<protein>
    <recommendedName>
        <fullName evidence="4">CUB domain-containing protein</fullName>
    </recommendedName>
</protein>
<dbReference type="EnsemblMetazoa" id="AALFPA23_003629.R4105">
    <property type="protein sequence ID" value="AALFPA23_003629.P4105"/>
    <property type="gene ID" value="AALFPA23_003629"/>
</dbReference>
<evidence type="ECO:0000256" key="1">
    <source>
        <dbReference type="ARBA" id="ARBA00023157"/>
    </source>
</evidence>
<dbReference type="Proteomes" id="UP000069940">
    <property type="component" value="Unassembled WGS sequence"/>
</dbReference>
<reference evidence="5" key="2">
    <citation type="submission" date="2025-05" db="UniProtKB">
        <authorList>
            <consortium name="EnsemblMetazoa"/>
        </authorList>
    </citation>
    <scope>IDENTIFICATION</scope>
    <source>
        <strain evidence="5">Foshan</strain>
    </source>
</reference>
<organism evidence="5 6">
    <name type="scientific">Aedes albopictus</name>
    <name type="common">Asian tiger mosquito</name>
    <name type="synonym">Stegomyia albopicta</name>
    <dbReference type="NCBI Taxonomy" id="7160"/>
    <lineage>
        <taxon>Eukaryota</taxon>
        <taxon>Metazoa</taxon>
        <taxon>Ecdysozoa</taxon>
        <taxon>Arthropoda</taxon>
        <taxon>Hexapoda</taxon>
        <taxon>Insecta</taxon>
        <taxon>Pterygota</taxon>
        <taxon>Neoptera</taxon>
        <taxon>Endopterygota</taxon>
        <taxon>Diptera</taxon>
        <taxon>Nematocera</taxon>
        <taxon>Culicoidea</taxon>
        <taxon>Culicidae</taxon>
        <taxon>Culicinae</taxon>
        <taxon>Aedini</taxon>
        <taxon>Aedes</taxon>
        <taxon>Stegomyia</taxon>
    </lineage>
</organism>
<dbReference type="InterPro" id="IPR058698">
    <property type="entry name" value="CUB_metazoa"/>
</dbReference>
<proteinExistence type="predicted"/>
<evidence type="ECO:0000313" key="6">
    <source>
        <dbReference type="Proteomes" id="UP000069940"/>
    </source>
</evidence>
<name>A0ABM1XWX0_AEDAL</name>
<dbReference type="EnsemblMetazoa" id="AALFPA23_003629.R4103">
    <property type="protein sequence ID" value="AALFPA23_003629.P4103"/>
    <property type="gene ID" value="AALFPA23_003629"/>
</dbReference>
<sequence>MLVKNMPKLNVNHRELIALPRAATSALVSLVSTTTVVTAVLSMMVLHRSGCQAAPSLAAKSWPVMKNYDIWGTTLAEQVSREADLSLSGPFSPGSRSSSSLLQSATDIRNGTAFRRRSRVFGMEGLVENDIFDLDRSNDFGVGGRNRSRRRNSKVLNFFPVPVDDECLSEDGLRTGQCLNTYECRIQGGSARGQCALGFGVCCVFTATCDQEMANNITYFVSPSFPALVPRDMSLCKLKIKLMSEEITQLKFDFIHFALGQPNRRTGICEGDVFKLIGGVLPFDLCGQNSGQHLYYDLNPKRRDDEEIELLMNFSPRSFTQRLWEIKITQIPFSQRAPSGCMQYYTGLEGVIQTFNFAENGRHLANHNYRACIRQEKGMCSVAYEPCDDQSFRIGNPLSDGGGSGSPGGGFPGGSSGGPGGSAGPGGSIGGPGGTGTFSDPALASDPLAPAADIPVVDDLVPAADGEGSPGLLDSPADDAVAADDPVAADEPAADEPAADPPEADEPQADDPDAADEGSGGGGGGFFDSFFPSFFSRSIFDSYRSFDGSHRQGRQFGGYSRQFISNCRDRITLPCIVEDFIGAGMGDLPSCIPVHCGNSLCPLGVSPCRVETSVTPFGLGIHFGEGMDKGSPEDNIGACLRYNQLPCAG</sequence>
<dbReference type="Pfam" id="PF26080">
    <property type="entry name" value="CUB_animal"/>
    <property type="match status" value="1"/>
</dbReference>
<feature type="disulfide bond" evidence="2">
    <location>
        <begin position="269"/>
        <end position="286"/>
    </location>
</feature>
<feature type="region of interest" description="Disordered" evidence="3">
    <location>
        <begin position="393"/>
        <end position="447"/>
    </location>
</feature>
<dbReference type="RefSeq" id="XP_019551609.2">
    <property type="nucleotide sequence ID" value="XM_019696064.3"/>
</dbReference>
<accession>A0ABM1XWX0</accession>